<organism evidence="9 10">
    <name type="scientific">Adiantum capillus-veneris</name>
    <name type="common">Maidenhair fern</name>
    <dbReference type="NCBI Taxonomy" id="13818"/>
    <lineage>
        <taxon>Eukaryota</taxon>
        <taxon>Viridiplantae</taxon>
        <taxon>Streptophyta</taxon>
        <taxon>Embryophyta</taxon>
        <taxon>Tracheophyta</taxon>
        <taxon>Polypodiopsida</taxon>
        <taxon>Polypodiidae</taxon>
        <taxon>Polypodiales</taxon>
        <taxon>Pteridineae</taxon>
        <taxon>Pteridaceae</taxon>
        <taxon>Vittarioideae</taxon>
        <taxon>Adiantum</taxon>
    </lineage>
</organism>
<dbReference type="SUPFAM" id="SSF56112">
    <property type="entry name" value="Protein kinase-like (PK-like)"/>
    <property type="match status" value="1"/>
</dbReference>
<evidence type="ECO:0000256" key="5">
    <source>
        <dbReference type="ARBA" id="ARBA00022840"/>
    </source>
</evidence>
<dbReference type="PANTHER" id="PTHR24353">
    <property type="entry name" value="CYCLIC NUCLEOTIDE-DEPENDENT PROTEIN KINASE"/>
    <property type="match status" value="1"/>
</dbReference>
<proteinExistence type="predicted"/>
<dbReference type="AlphaFoldDB" id="A0A9D4UZ42"/>
<dbReference type="Pfam" id="PF00069">
    <property type="entry name" value="Pkinase"/>
    <property type="match status" value="1"/>
</dbReference>
<dbReference type="InterPro" id="IPR008271">
    <property type="entry name" value="Ser/Thr_kinase_AS"/>
</dbReference>
<accession>A0A9D4UZ42</accession>
<gene>
    <name evidence="9" type="ORF">GOP47_0008669</name>
</gene>
<dbReference type="SMART" id="SM00220">
    <property type="entry name" value="S_TKc"/>
    <property type="match status" value="1"/>
</dbReference>
<feature type="domain" description="AGC-kinase C-terminal" evidence="8">
    <location>
        <begin position="292"/>
        <end position="348"/>
    </location>
</feature>
<dbReference type="Proteomes" id="UP000886520">
    <property type="component" value="Chromosome 8"/>
</dbReference>
<reference evidence="9" key="1">
    <citation type="submission" date="2021-01" db="EMBL/GenBank/DDBJ databases">
        <title>Adiantum capillus-veneris genome.</title>
        <authorList>
            <person name="Fang Y."/>
            <person name="Liao Q."/>
        </authorList>
    </citation>
    <scope>NUCLEOTIDE SEQUENCE</scope>
    <source>
        <strain evidence="9">H3</strain>
        <tissue evidence="9">Leaf</tissue>
    </source>
</reference>
<dbReference type="Gene3D" id="1.10.510.10">
    <property type="entry name" value="Transferase(Phosphotransferase) domain 1"/>
    <property type="match status" value="1"/>
</dbReference>
<comment type="caution">
    <text evidence="9">The sequence shown here is derived from an EMBL/GenBank/DDBJ whole genome shotgun (WGS) entry which is preliminary data.</text>
</comment>
<dbReference type="Gene3D" id="3.30.200.20">
    <property type="entry name" value="Phosphorylase Kinase, domain 1"/>
    <property type="match status" value="1"/>
</dbReference>
<dbReference type="SMART" id="SM00133">
    <property type="entry name" value="S_TK_X"/>
    <property type="match status" value="1"/>
</dbReference>
<dbReference type="GO" id="GO:0005952">
    <property type="term" value="C:cAMP-dependent protein kinase complex"/>
    <property type="evidence" value="ECO:0007669"/>
    <property type="project" value="TreeGrafter"/>
</dbReference>
<evidence type="ECO:0000259" key="7">
    <source>
        <dbReference type="PROSITE" id="PS50011"/>
    </source>
</evidence>
<evidence type="ECO:0000256" key="2">
    <source>
        <dbReference type="ARBA" id="ARBA00022679"/>
    </source>
</evidence>
<dbReference type="InterPro" id="IPR000719">
    <property type="entry name" value="Prot_kinase_dom"/>
</dbReference>
<dbReference type="PROSITE" id="PS51285">
    <property type="entry name" value="AGC_KINASE_CTER"/>
    <property type="match status" value="1"/>
</dbReference>
<dbReference type="CDD" id="cd05580">
    <property type="entry name" value="STKc_PKA_like"/>
    <property type="match status" value="1"/>
</dbReference>
<evidence type="ECO:0000313" key="10">
    <source>
        <dbReference type="Proteomes" id="UP000886520"/>
    </source>
</evidence>
<dbReference type="EMBL" id="JABFUD020000008">
    <property type="protein sequence ID" value="KAI5076604.1"/>
    <property type="molecule type" value="Genomic_DNA"/>
</dbReference>
<dbReference type="GO" id="GO:0009653">
    <property type="term" value="P:anatomical structure morphogenesis"/>
    <property type="evidence" value="ECO:0007669"/>
    <property type="project" value="UniProtKB-ARBA"/>
</dbReference>
<dbReference type="PROSITE" id="PS50011">
    <property type="entry name" value="PROTEIN_KINASE_DOM"/>
    <property type="match status" value="1"/>
</dbReference>
<keyword evidence="5" id="KW-0067">ATP-binding</keyword>
<keyword evidence="3" id="KW-0547">Nucleotide-binding</keyword>
<dbReference type="GO" id="GO:0005524">
    <property type="term" value="F:ATP binding"/>
    <property type="evidence" value="ECO:0007669"/>
    <property type="project" value="UniProtKB-KW"/>
</dbReference>
<keyword evidence="10" id="KW-1185">Reference proteome</keyword>
<dbReference type="PROSITE" id="PS00108">
    <property type="entry name" value="PROTEIN_KINASE_ST"/>
    <property type="match status" value="1"/>
</dbReference>
<keyword evidence="4" id="KW-0418">Kinase</keyword>
<dbReference type="FunFam" id="1.10.510.10:FF:000005">
    <property type="entry name" value="cAMP-dependent protein kinase catalytic subunit alpha"/>
    <property type="match status" value="1"/>
</dbReference>
<dbReference type="FunFam" id="3.30.200.20:FF:000042">
    <property type="entry name" value="Aurora kinase A"/>
    <property type="match status" value="1"/>
</dbReference>
<evidence type="ECO:0000313" key="9">
    <source>
        <dbReference type="EMBL" id="KAI5076604.1"/>
    </source>
</evidence>
<protein>
    <submittedName>
        <fullName evidence="9">Uncharacterized protein</fullName>
    </submittedName>
</protein>
<keyword evidence="2" id="KW-0808">Transferase</keyword>
<sequence>MSVIARIFTRRIITTTPQHEELITPKVKLGRCRIEDFEMGRVIGTGSFGRVYLAHKKANGQVFATKALSKACIINQRQLDHVKSEKELLQKIEFPFIVNLVGYSQDTTHVYLVMDYVCGGEFFSYLRKMKKFDEETARFYAAQVLLTFEHLHKMDIVYRDLKPENLLLDDKGNIKLADFGFAKKIDKRTYTVCGTPDYLAPEVIIGKGHGKAVDWWAFGVLIYEMISGYAPFYDNDPMGTYQKILAGKLVFPPHFSRSAKDLIRKLLTADLSKRLGCLKGGADDIKNHSWFANVDWDNVLKKRESPPIRPKVAGPDDTSNFEDYSSLEPLKDEELILTKEEQDLFRDI</sequence>
<feature type="domain" description="Protein kinase" evidence="7">
    <location>
        <begin position="37"/>
        <end position="291"/>
    </location>
</feature>
<feature type="region of interest" description="Disordered" evidence="6">
    <location>
        <begin position="307"/>
        <end position="326"/>
    </location>
</feature>
<evidence type="ECO:0000256" key="3">
    <source>
        <dbReference type="ARBA" id="ARBA00022741"/>
    </source>
</evidence>
<dbReference type="GO" id="GO:0004691">
    <property type="term" value="F:cAMP-dependent protein kinase activity"/>
    <property type="evidence" value="ECO:0007669"/>
    <property type="project" value="TreeGrafter"/>
</dbReference>
<evidence type="ECO:0000256" key="6">
    <source>
        <dbReference type="SAM" id="MobiDB-lite"/>
    </source>
</evidence>
<dbReference type="PANTHER" id="PTHR24353:SF37">
    <property type="entry name" value="CAMP-DEPENDENT PROTEIN KINASE CATALYTIC SUBUNIT PRKX"/>
    <property type="match status" value="1"/>
</dbReference>
<dbReference type="InterPro" id="IPR000961">
    <property type="entry name" value="AGC-kinase_C"/>
</dbReference>
<evidence type="ECO:0000259" key="8">
    <source>
        <dbReference type="PROSITE" id="PS51285"/>
    </source>
</evidence>
<keyword evidence="1" id="KW-0723">Serine/threonine-protein kinase</keyword>
<evidence type="ECO:0000256" key="4">
    <source>
        <dbReference type="ARBA" id="ARBA00022777"/>
    </source>
</evidence>
<dbReference type="OrthoDB" id="63267at2759"/>
<evidence type="ECO:0000256" key="1">
    <source>
        <dbReference type="ARBA" id="ARBA00022527"/>
    </source>
</evidence>
<name>A0A9D4UZ42_ADICA</name>
<dbReference type="InterPro" id="IPR011009">
    <property type="entry name" value="Kinase-like_dom_sf"/>
</dbReference>